<evidence type="ECO:0000313" key="2">
    <source>
        <dbReference type="Proteomes" id="UP000823872"/>
    </source>
</evidence>
<reference evidence="1" key="3">
    <citation type="submission" date="2025-09" db="UniProtKB">
        <authorList>
            <consortium name="Ensembl"/>
        </authorList>
    </citation>
    <scope>IDENTIFICATION</scope>
    <source>
        <strain evidence="1">breed Abyssinian</strain>
    </source>
</reference>
<sequence length="117" mass="13768">RRRCNKEINNNCKYLCVQHGSIQIYNAANNNIRELINSNTIIVEDLKTPLTSLDRSSKQKIKKQTVALNDTLDQMDLTDIFRTFPPKNSRIHILFKYTWNVLQNRSHIRPQNMPQQS</sequence>
<evidence type="ECO:0000313" key="1">
    <source>
        <dbReference type="Ensembl" id="ENSFCTP00005053036.1"/>
    </source>
</evidence>
<protein>
    <submittedName>
        <fullName evidence="1">Uncharacterized protein</fullName>
    </submittedName>
</protein>
<proteinExistence type="predicted"/>
<organism evidence="1 2">
    <name type="scientific">Felis catus</name>
    <name type="common">Cat</name>
    <name type="synonym">Felis silvestris catus</name>
    <dbReference type="NCBI Taxonomy" id="9685"/>
    <lineage>
        <taxon>Eukaryota</taxon>
        <taxon>Metazoa</taxon>
        <taxon>Chordata</taxon>
        <taxon>Craniata</taxon>
        <taxon>Vertebrata</taxon>
        <taxon>Euteleostomi</taxon>
        <taxon>Mammalia</taxon>
        <taxon>Eutheria</taxon>
        <taxon>Laurasiatheria</taxon>
        <taxon>Carnivora</taxon>
        <taxon>Feliformia</taxon>
        <taxon>Felidae</taxon>
        <taxon>Felinae</taxon>
        <taxon>Felis</taxon>
    </lineage>
</organism>
<dbReference type="Proteomes" id="UP000823872">
    <property type="component" value="Chromosome D2"/>
</dbReference>
<dbReference type="InterPro" id="IPR036691">
    <property type="entry name" value="Endo/exonu/phosph_ase_sf"/>
</dbReference>
<gene>
    <name evidence="1" type="primary">DYNLRB1</name>
</gene>
<accession>A0ABI8A1C8</accession>
<name>A0ABI8A1C8_FELCA</name>
<keyword evidence="2" id="KW-1185">Reference proteome</keyword>
<reference evidence="1 2" key="1">
    <citation type="submission" date="2021-02" db="EMBL/GenBank/DDBJ databases">
        <title>Safari Cat Assemblies.</title>
        <authorList>
            <person name="Bredemeyer K.R."/>
            <person name="Murphy W.J."/>
        </authorList>
    </citation>
    <scope>NUCLEOTIDE SEQUENCE [LARGE SCALE GENOMIC DNA]</scope>
</reference>
<reference evidence="1" key="2">
    <citation type="submission" date="2025-08" db="UniProtKB">
        <authorList>
            <consortium name="Ensembl"/>
        </authorList>
    </citation>
    <scope>IDENTIFICATION</scope>
    <source>
        <strain evidence="1">breed Abyssinian</strain>
    </source>
</reference>
<dbReference type="Ensembl" id="ENSFCTT00005075433.1">
    <property type="protein sequence ID" value="ENSFCTP00005053036.1"/>
    <property type="gene ID" value="ENSFCTG00005026628.1"/>
</dbReference>
<dbReference type="Gene3D" id="3.60.10.10">
    <property type="entry name" value="Endonuclease/exonuclease/phosphatase"/>
    <property type="match status" value="1"/>
</dbReference>